<dbReference type="Proteomes" id="UP001354989">
    <property type="component" value="Chromosome"/>
</dbReference>
<evidence type="ECO:0000313" key="2">
    <source>
        <dbReference type="Proteomes" id="UP001354989"/>
    </source>
</evidence>
<proteinExistence type="predicted"/>
<evidence type="ECO:0000313" key="1">
    <source>
        <dbReference type="EMBL" id="BDC99791.1"/>
    </source>
</evidence>
<accession>A0ABN6LEF7</accession>
<reference evidence="1 2" key="1">
    <citation type="submission" date="2021-12" db="EMBL/GenBank/DDBJ databases">
        <title>Genome sequencing of bacteria with rrn-lacking chromosome and rrn-plasmid.</title>
        <authorList>
            <person name="Anda M."/>
            <person name="Iwasaki W."/>
        </authorList>
    </citation>
    <scope>NUCLEOTIDE SEQUENCE [LARGE SCALE GENOMIC DNA]</scope>
    <source>
        <strain evidence="1 2">NBRC 101262</strain>
    </source>
</reference>
<sequence length="190" mass="21264">MMKKNKIKQSIFLSALLLLPVLVYLFLQAFGENSYDLPVRYAKDSLITQTDCGSVKVASLLLDDSAAQLQINGQLAGQINLMAYGVQQPEQQAALLLELKDALKKYPKVGYWLMTEEQGVTPEGIHTILGNATTLAQVFKCRFALEPQGDWTSTIVLMDSAGDLRGFFDSKKMEEMDRLKQEVSILYSQY</sequence>
<keyword evidence="2" id="KW-1185">Reference proteome</keyword>
<name>A0ABN6LEF7_9BACT</name>
<protein>
    <submittedName>
        <fullName evidence="1">Uncharacterized protein</fullName>
    </submittedName>
</protein>
<dbReference type="RefSeq" id="WP_338397007.1">
    <property type="nucleotide sequence ID" value="NZ_AP025292.1"/>
</dbReference>
<organism evidence="1 2">
    <name type="scientific">Persicobacter psychrovividus</name>
    <dbReference type="NCBI Taxonomy" id="387638"/>
    <lineage>
        <taxon>Bacteria</taxon>
        <taxon>Pseudomonadati</taxon>
        <taxon>Bacteroidota</taxon>
        <taxon>Cytophagia</taxon>
        <taxon>Cytophagales</taxon>
        <taxon>Persicobacteraceae</taxon>
        <taxon>Persicobacter</taxon>
    </lineage>
</organism>
<gene>
    <name evidence="1" type="ORF">PEPS_20720</name>
</gene>
<dbReference type="EMBL" id="AP025292">
    <property type="protein sequence ID" value="BDC99791.1"/>
    <property type="molecule type" value="Genomic_DNA"/>
</dbReference>